<accession>A0AAD2AKN0</accession>
<evidence type="ECO:0000256" key="6">
    <source>
        <dbReference type="SAM" id="MobiDB-lite"/>
    </source>
</evidence>
<dbReference type="InterPro" id="IPR036987">
    <property type="entry name" value="SRA-YDG_sf"/>
</dbReference>
<dbReference type="Gene3D" id="2.170.270.10">
    <property type="entry name" value="SET domain"/>
    <property type="match status" value="1"/>
</dbReference>
<evidence type="ECO:0008006" key="12">
    <source>
        <dbReference type="Google" id="ProtNLM"/>
    </source>
</evidence>
<protein>
    <recommendedName>
        <fullName evidence="12">Histone-lysine N-methyltransferase, H3 lysine-9 specific SUVH1</fullName>
    </recommendedName>
</protein>
<keyword evidence="2" id="KW-0158">Chromosome</keyword>
<dbReference type="Gene3D" id="2.30.280.10">
    <property type="entry name" value="SRA-YDG"/>
    <property type="match status" value="1"/>
</dbReference>
<dbReference type="SUPFAM" id="SSF88697">
    <property type="entry name" value="PUA domain-like"/>
    <property type="match status" value="1"/>
</dbReference>
<proteinExistence type="predicted"/>
<dbReference type="Proteomes" id="UP000834106">
    <property type="component" value="Chromosome 23"/>
</dbReference>
<dbReference type="InterPro" id="IPR015947">
    <property type="entry name" value="PUA-like_sf"/>
</dbReference>
<dbReference type="PANTHER" id="PTHR45660:SF13">
    <property type="entry name" value="HISTONE-LYSINE N-METHYLTRANSFERASE SETMAR"/>
    <property type="match status" value="1"/>
</dbReference>
<dbReference type="AlphaFoldDB" id="A0AAD2AKN0"/>
<evidence type="ECO:0000313" key="10">
    <source>
        <dbReference type="EMBL" id="CAI9787485.1"/>
    </source>
</evidence>
<feature type="compositionally biased region" description="Polar residues" evidence="6">
    <location>
        <begin position="117"/>
        <end position="136"/>
    </location>
</feature>
<feature type="domain" description="SET" evidence="7">
    <location>
        <begin position="604"/>
        <end position="740"/>
    </location>
</feature>
<dbReference type="PROSITE" id="PS51575">
    <property type="entry name" value="SAM_MT43_SUVAR39_2"/>
    <property type="match status" value="1"/>
</dbReference>
<dbReference type="PANTHER" id="PTHR45660">
    <property type="entry name" value="HISTONE-LYSINE N-METHYLTRANSFERASE SETMAR"/>
    <property type="match status" value="1"/>
</dbReference>
<dbReference type="InterPro" id="IPR003105">
    <property type="entry name" value="SRA_YDG"/>
</dbReference>
<feature type="compositionally biased region" description="Basic residues" evidence="6">
    <location>
        <begin position="212"/>
        <end position="222"/>
    </location>
</feature>
<dbReference type="SMART" id="SM00317">
    <property type="entry name" value="SET"/>
    <property type="match status" value="1"/>
</dbReference>
<feature type="region of interest" description="Disordered" evidence="6">
    <location>
        <begin position="114"/>
        <end position="232"/>
    </location>
</feature>
<dbReference type="InterPro" id="IPR051357">
    <property type="entry name" value="H3K9_HMTase_SUVAR3-9"/>
</dbReference>
<feature type="compositionally biased region" description="Polar residues" evidence="6">
    <location>
        <begin position="190"/>
        <end position="202"/>
    </location>
</feature>
<evidence type="ECO:0000256" key="3">
    <source>
        <dbReference type="ARBA" id="ARBA00022853"/>
    </source>
</evidence>
<evidence type="ECO:0000259" key="9">
    <source>
        <dbReference type="PROSITE" id="PS51015"/>
    </source>
</evidence>
<name>A0AAD2AKN0_9LAMI</name>
<dbReference type="Pfam" id="PF02182">
    <property type="entry name" value="SAD_SRA"/>
    <property type="match status" value="1"/>
</dbReference>
<dbReference type="PROSITE" id="PS50867">
    <property type="entry name" value="PRE_SET"/>
    <property type="match status" value="1"/>
</dbReference>
<gene>
    <name evidence="10" type="ORF">FPE_LOCUS34915</name>
</gene>
<dbReference type="GO" id="GO:0003690">
    <property type="term" value="F:double-stranded DNA binding"/>
    <property type="evidence" value="ECO:0007669"/>
    <property type="project" value="TreeGrafter"/>
</dbReference>
<evidence type="ECO:0000256" key="1">
    <source>
        <dbReference type="ARBA" id="ARBA00004286"/>
    </source>
</evidence>
<dbReference type="SMART" id="SM00468">
    <property type="entry name" value="PreSET"/>
    <property type="match status" value="1"/>
</dbReference>
<dbReference type="GO" id="GO:0005634">
    <property type="term" value="C:nucleus"/>
    <property type="evidence" value="ECO:0007669"/>
    <property type="project" value="UniProtKB-SubCell"/>
</dbReference>
<keyword evidence="11" id="KW-1185">Reference proteome</keyword>
<dbReference type="InterPro" id="IPR001214">
    <property type="entry name" value="SET_dom"/>
</dbReference>
<feature type="compositionally biased region" description="Polar residues" evidence="6">
    <location>
        <begin position="152"/>
        <end position="169"/>
    </location>
</feature>
<dbReference type="Pfam" id="PF05033">
    <property type="entry name" value="Pre-SET"/>
    <property type="match status" value="1"/>
</dbReference>
<evidence type="ECO:0000259" key="7">
    <source>
        <dbReference type="PROSITE" id="PS50280"/>
    </source>
</evidence>
<dbReference type="InterPro" id="IPR046341">
    <property type="entry name" value="SET_dom_sf"/>
</dbReference>
<evidence type="ECO:0000313" key="11">
    <source>
        <dbReference type="Proteomes" id="UP000834106"/>
    </source>
</evidence>
<reference evidence="10" key="1">
    <citation type="submission" date="2023-05" db="EMBL/GenBank/DDBJ databases">
        <authorList>
            <person name="Huff M."/>
        </authorList>
    </citation>
    <scope>NUCLEOTIDE SEQUENCE</scope>
</reference>
<dbReference type="InterPro" id="IPR025794">
    <property type="entry name" value="H3-K9-MeTrfase_plant"/>
</dbReference>
<feature type="domain" description="YDG" evidence="9">
    <location>
        <begin position="318"/>
        <end position="465"/>
    </location>
</feature>
<dbReference type="Pfam" id="PF00856">
    <property type="entry name" value="SET"/>
    <property type="match status" value="1"/>
</dbReference>
<keyword evidence="3" id="KW-0156">Chromatin regulator</keyword>
<evidence type="ECO:0000259" key="8">
    <source>
        <dbReference type="PROSITE" id="PS50867"/>
    </source>
</evidence>
<dbReference type="SUPFAM" id="SSF82199">
    <property type="entry name" value="SET domain"/>
    <property type="match status" value="1"/>
</dbReference>
<feature type="domain" description="Pre-SET" evidence="8">
    <location>
        <begin position="540"/>
        <end position="601"/>
    </location>
</feature>
<dbReference type="GO" id="GO:0005694">
    <property type="term" value="C:chromosome"/>
    <property type="evidence" value="ECO:0007669"/>
    <property type="project" value="UniProtKB-SubCell"/>
</dbReference>
<dbReference type="SMART" id="SM00466">
    <property type="entry name" value="SRA"/>
    <property type="match status" value="1"/>
</dbReference>
<dbReference type="PROSITE" id="PS50280">
    <property type="entry name" value="SET"/>
    <property type="match status" value="1"/>
</dbReference>
<organism evidence="10 11">
    <name type="scientific">Fraxinus pennsylvanica</name>
    <dbReference type="NCBI Taxonomy" id="56036"/>
    <lineage>
        <taxon>Eukaryota</taxon>
        <taxon>Viridiplantae</taxon>
        <taxon>Streptophyta</taxon>
        <taxon>Embryophyta</taxon>
        <taxon>Tracheophyta</taxon>
        <taxon>Spermatophyta</taxon>
        <taxon>Magnoliopsida</taxon>
        <taxon>eudicotyledons</taxon>
        <taxon>Gunneridae</taxon>
        <taxon>Pentapetalae</taxon>
        <taxon>asterids</taxon>
        <taxon>lamiids</taxon>
        <taxon>Lamiales</taxon>
        <taxon>Oleaceae</taxon>
        <taxon>Oleeae</taxon>
        <taxon>Fraxinus</taxon>
    </lineage>
</organism>
<dbReference type="EMBL" id="OU503058">
    <property type="protein sequence ID" value="CAI9787485.1"/>
    <property type="molecule type" value="Genomic_DNA"/>
</dbReference>
<dbReference type="GO" id="GO:0008270">
    <property type="term" value="F:zinc ion binding"/>
    <property type="evidence" value="ECO:0007669"/>
    <property type="project" value="InterPro"/>
</dbReference>
<evidence type="ECO:0000256" key="4">
    <source>
        <dbReference type="ARBA" id="ARBA00023242"/>
    </source>
</evidence>
<evidence type="ECO:0000256" key="2">
    <source>
        <dbReference type="ARBA" id="ARBA00022454"/>
    </source>
</evidence>
<dbReference type="InterPro" id="IPR007728">
    <property type="entry name" value="Pre-SET_dom"/>
</dbReference>
<comment type="subcellular location">
    <subcellularLocation>
        <location evidence="1">Chromosome</location>
    </subcellularLocation>
    <subcellularLocation>
        <location evidence="5">Nucleus</location>
    </subcellularLocation>
</comment>
<dbReference type="PROSITE" id="PS51015">
    <property type="entry name" value="YDG"/>
    <property type="match status" value="1"/>
</dbReference>
<evidence type="ECO:0000256" key="5">
    <source>
        <dbReference type="PROSITE-ProRule" id="PRU00358"/>
    </source>
</evidence>
<dbReference type="GO" id="GO:0042054">
    <property type="term" value="F:histone methyltransferase activity"/>
    <property type="evidence" value="ECO:0007669"/>
    <property type="project" value="InterPro"/>
</dbReference>
<keyword evidence="4 5" id="KW-0539">Nucleus</keyword>
<sequence length="792" mass="87807">MESFQRYYVSKHRNPPVVISLIYTHSSLRGSRFVQGWWKVRKLTSSYGLGSNSNPSSGSIDKSRVLDLRPLRCLVPVFPNPPGMSSVTTPQPSPFVCTPPTGPFPPGIHPFYPFFNPNDSQQNLNPNTSGVSNQPGNHAFGNSIPAPVPLNSFRTPTPQANGGTRQSVRGSRGHTSESVVVEDDDYDDSQNQSGQHVSGFSQHDTEDDSTTRKRRGRPRKSNAGKSRDEHGDSFDVESLVNKFLTSFKLKSFDDVRRANGDKEIVDNILLVYDLLRRRLTQLEEVKDKSPGITRRPDLKAASLLMTKGVRTNNTKRIGHVPGVEVGDIFFFRMELCIVGLHAPSMAGIDYMNMKITVDEEPVAVSIVSSGGYDDLGDDGDVLIYSGQGGVQRRDKQMFDQKLERGNLALEKSLHRANEVRVIRGIKDITASTGKIYVYDGVYKIQESWAEKNNSGCNVFKYKLVRVPGQPEAFALWKSIQQWKDGTAPRSGVILPDLTSGAEPLPVTLVNDVDDEKGPAYFTYIRNLKYSKPFSTSKSFSGCQCIGGCQAGHTSCPCSQRNEGYLPYSSLGVLLTDEPLIYECGEACACPPNCRNRMSQAGLKVRLEIFKTNDRGWGLRSWDPIRAGGFICEYAGDATDKSTLGDFGNDKGDNYFFDATRSYEWLEALHDDSNGSTKVPFPLVISAKNNGNGARFMNHSCSPNVFWKPILRESANESYLHIAFFAIRHIPPLQELTFDYGMIIVLEALGEGLILSAINCSFVPVRCLFYSISYQALGFRYQAASIFTQFTGC</sequence>
<dbReference type="FunFam" id="2.30.280.10:FF:000003">
    <property type="entry name" value="Histone-lysine N-methyltransferase, H3 lysine-9 specific SUVH5"/>
    <property type="match status" value="1"/>
</dbReference>